<name>A0A9P7DQ55_9AGAM</name>
<dbReference type="PIRSF" id="PIRSF036578">
    <property type="entry name" value="RFC1"/>
    <property type="match status" value="1"/>
</dbReference>
<dbReference type="CDD" id="cd00009">
    <property type="entry name" value="AAA"/>
    <property type="match status" value="1"/>
</dbReference>
<dbReference type="InterPro" id="IPR008921">
    <property type="entry name" value="DNA_pol3_clamp-load_cplx_C"/>
</dbReference>
<dbReference type="FunFam" id="1.10.8.60:FF:000021">
    <property type="entry name" value="Replication factor C subunit 1"/>
    <property type="match status" value="1"/>
</dbReference>
<accession>A0A9P7DQ55</accession>
<feature type="domain" description="BRCT" evidence="12">
    <location>
        <begin position="246"/>
        <end position="327"/>
    </location>
</feature>
<evidence type="ECO:0000256" key="11">
    <source>
        <dbReference type="SAM" id="MobiDB-lite"/>
    </source>
</evidence>
<dbReference type="InterPro" id="IPR047854">
    <property type="entry name" value="RFC_lid"/>
</dbReference>
<dbReference type="Pfam" id="PF00004">
    <property type="entry name" value="AAA"/>
    <property type="match status" value="1"/>
</dbReference>
<evidence type="ECO:0000256" key="5">
    <source>
        <dbReference type="ARBA" id="ARBA00022705"/>
    </source>
</evidence>
<keyword evidence="6 10" id="KW-0547">Nucleotide-binding</keyword>
<dbReference type="FunFam" id="3.40.50.10190:FF:000001">
    <property type="entry name" value="Replication factor C subunit 1"/>
    <property type="match status" value="1"/>
</dbReference>
<dbReference type="InterPro" id="IPR036420">
    <property type="entry name" value="BRCT_dom_sf"/>
</dbReference>
<dbReference type="GO" id="GO:0006281">
    <property type="term" value="P:DNA repair"/>
    <property type="evidence" value="ECO:0007669"/>
    <property type="project" value="InterPro"/>
</dbReference>
<dbReference type="InterPro" id="IPR003959">
    <property type="entry name" value="ATPase_AAA_core"/>
</dbReference>
<keyword evidence="9 10" id="KW-0539">Nucleus</keyword>
<dbReference type="GO" id="GO:0005663">
    <property type="term" value="C:DNA replication factor C complex"/>
    <property type="evidence" value="ECO:0007669"/>
    <property type="project" value="InterPro"/>
</dbReference>
<dbReference type="Pfam" id="PF08519">
    <property type="entry name" value="RFC1"/>
    <property type="match status" value="1"/>
</dbReference>
<evidence type="ECO:0000313" key="13">
    <source>
        <dbReference type="EMBL" id="KAG1800324.1"/>
    </source>
</evidence>
<organism evidence="13 14">
    <name type="scientific">Suillus plorans</name>
    <dbReference type="NCBI Taxonomy" id="116603"/>
    <lineage>
        <taxon>Eukaryota</taxon>
        <taxon>Fungi</taxon>
        <taxon>Dikarya</taxon>
        <taxon>Basidiomycota</taxon>
        <taxon>Agaricomycotina</taxon>
        <taxon>Agaricomycetes</taxon>
        <taxon>Agaricomycetidae</taxon>
        <taxon>Boletales</taxon>
        <taxon>Suillineae</taxon>
        <taxon>Suillaceae</taxon>
        <taxon>Suillus</taxon>
    </lineage>
</organism>
<proteinExistence type="inferred from homology"/>
<dbReference type="InterPro" id="IPR027417">
    <property type="entry name" value="P-loop_NTPase"/>
</dbReference>
<feature type="compositionally biased region" description="Low complexity" evidence="11">
    <location>
        <begin position="74"/>
        <end position="126"/>
    </location>
</feature>
<keyword evidence="5 10" id="KW-0235">DNA replication</keyword>
<dbReference type="PANTHER" id="PTHR23389">
    <property type="entry name" value="CHROMOSOME TRANSMISSION FIDELITY FACTOR 18"/>
    <property type="match status" value="1"/>
</dbReference>
<dbReference type="InterPro" id="IPR003593">
    <property type="entry name" value="AAA+_ATPase"/>
</dbReference>
<dbReference type="GO" id="GO:0016887">
    <property type="term" value="F:ATP hydrolysis activity"/>
    <property type="evidence" value="ECO:0007669"/>
    <property type="project" value="InterPro"/>
</dbReference>
<dbReference type="RefSeq" id="XP_041164310.1">
    <property type="nucleotide sequence ID" value="XM_041302150.1"/>
</dbReference>
<evidence type="ECO:0000256" key="8">
    <source>
        <dbReference type="ARBA" id="ARBA00023125"/>
    </source>
</evidence>
<dbReference type="PROSITE" id="PS50172">
    <property type="entry name" value="BRCT"/>
    <property type="match status" value="1"/>
</dbReference>
<evidence type="ECO:0000256" key="10">
    <source>
        <dbReference type="PIRNR" id="PIRNR036578"/>
    </source>
</evidence>
<evidence type="ECO:0000313" key="14">
    <source>
        <dbReference type="Proteomes" id="UP000719766"/>
    </source>
</evidence>
<dbReference type="Gene3D" id="3.40.50.300">
    <property type="entry name" value="P-loop containing nucleotide triphosphate hydrolases"/>
    <property type="match status" value="1"/>
</dbReference>
<dbReference type="SMART" id="SM00292">
    <property type="entry name" value="BRCT"/>
    <property type="match status" value="1"/>
</dbReference>
<evidence type="ECO:0000256" key="2">
    <source>
        <dbReference type="ARBA" id="ARBA00006116"/>
    </source>
</evidence>
<comment type="similarity">
    <text evidence="2 10">Belongs to the activator 1 large subunit family.</text>
</comment>
<dbReference type="SUPFAM" id="SSF48019">
    <property type="entry name" value="post-AAA+ oligomerization domain-like"/>
    <property type="match status" value="1"/>
</dbReference>
<comment type="subcellular location">
    <subcellularLocation>
        <location evidence="1 10">Nucleus</location>
    </subcellularLocation>
</comment>
<dbReference type="GO" id="GO:0006271">
    <property type="term" value="P:DNA strand elongation involved in DNA replication"/>
    <property type="evidence" value="ECO:0007669"/>
    <property type="project" value="UniProtKB-ARBA"/>
</dbReference>
<dbReference type="SUPFAM" id="SSF52540">
    <property type="entry name" value="P-loop containing nucleoside triphosphate hydrolases"/>
    <property type="match status" value="1"/>
</dbReference>
<dbReference type="SMART" id="SM00382">
    <property type="entry name" value="AAA"/>
    <property type="match status" value="1"/>
</dbReference>
<dbReference type="GO" id="GO:0003689">
    <property type="term" value="F:DNA clamp loader activity"/>
    <property type="evidence" value="ECO:0007669"/>
    <property type="project" value="UniProtKB-UniRule"/>
</dbReference>
<comment type="caution">
    <text evidence="13">The sequence shown here is derived from an EMBL/GenBank/DDBJ whole genome shotgun (WGS) entry which is preliminary data.</text>
</comment>
<feature type="region of interest" description="Disordered" evidence="11">
    <location>
        <begin position="915"/>
        <end position="960"/>
    </location>
</feature>
<dbReference type="AlphaFoldDB" id="A0A9P7DQ55"/>
<evidence type="ECO:0000256" key="3">
    <source>
        <dbReference type="ARBA" id="ARBA00020401"/>
    </source>
</evidence>
<dbReference type="Gene3D" id="1.10.8.60">
    <property type="match status" value="1"/>
</dbReference>
<keyword evidence="4" id="KW-0597">Phosphoprotein</keyword>
<dbReference type="Proteomes" id="UP000719766">
    <property type="component" value="Unassembled WGS sequence"/>
</dbReference>
<dbReference type="FunFam" id="3.40.50.300:FF:000395">
    <property type="entry name" value="Replication factor C subunit 1"/>
    <property type="match status" value="1"/>
</dbReference>
<dbReference type="Pfam" id="PF00533">
    <property type="entry name" value="BRCT"/>
    <property type="match status" value="1"/>
</dbReference>
<evidence type="ECO:0000256" key="4">
    <source>
        <dbReference type="ARBA" id="ARBA00022553"/>
    </source>
</evidence>
<dbReference type="EMBL" id="JABBWE010000009">
    <property type="protein sequence ID" value="KAG1800324.1"/>
    <property type="molecule type" value="Genomic_DNA"/>
</dbReference>
<keyword evidence="8" id="KW-0238">DNA-binding</keyword>
<evidence type="ECO:0000256" key="9">
    <source>
        <dbReference type="ARBA" id="ARBA00023242"/>
    </source>
</evidence>
<reference evidence="13" key="1">
    <citation type="journal article" date="2020" name="New Phytol.">
        <title>Comparative genomics reveals dynamic genome evolution in host specialist ectomycorrhizal fungi.</title>
        <authorList>
            <person name="Lofgren L.A."/>
            <person name="Nguyen N.H."/>
            <person name="Vilgalys R."/>
            <person name="Ruytinx J."/>
            <person name="Liao H.L."/>
            <person name="Branco S."/>
            <person name="Kuo A."/>
            <person name="LaButti K."/>
            <person name="Lipzen A."/>
            <person name="Andreopoulos W."/>
            <person name="Pangilinan J."/>
            <person name="Riley R."/>
            <person name="Hundley H."/>
            <person name="Na H."/>
            <person name="Barry K."/>
            <person name="Grigoriev I.V."/>
            <person name="Stajich J.E."/>
            <person name="Kennedy P.G."/>
        </authorList>
    </citation>
    <scope>NUCLEOTIDE SEQUENCE</scope>
    <source>
        <strain evidence="13">S12</strain>
    </source>
</reference>
<dbReference type="GO" id="GO:0005634">
    <property type="term" value="C:nucleus"/>
    <property type="evidence" value="ECO:0007669"/>
    <property type="project" value="UniProtKB-SubCell"/>
</dbReference>
<dbReference type="SUPFAM" id="SSF52113">
    <property type="entry name" value="BRCT domain"/>
    <property type="match status" value="1"/>
</dbReference>
<sequence>MAPVKSPKSAAPTGKDLRSFFGGGGDKSTTTKSDRTMMPDSDGTPQKKSLKRKNTVVISSDEEDEPVVPKKKVAVAAKSAPKVVASASKVAAPKAVASASTSKATAPKVVASTSTSKATTSTSKTKTNGKAPVKSKKSKDDEFVVDSSEEEETEESEDNYEDEEDVKHEKKGNAKPPPKAKLPPKAKPPPKKPPPQKVPATKAAAKGKDKEENAEPPAKPFNWAAAKAAKSAGPSAPGSKQVPEPKSSNCLEGLAFVFTGELSSFSRDEAIDLAKRFGGRVVGQPSSKTSFVVLGDNAGPSKLNAIKKHQLKTLSEDEFLDLIATRQGPGGSGGGELDDKTKKKMAKEQETIKQAAKELERREKKASKDADESGSSKTDVSNQLWTTRYAPQSLKEICGNKGQVDKLQQWLHDWSDSLKCSFKKPGKNAMNVYRAVMITGPPGIGKTTSAHLCAKLEGFTPIELNASDARSKKLVESGMNISNLSLDGWMGGNDATNAAGVRITDKTCLIMDEVDGMSAGDRGGVGALNALIKKTKIPIICIANDRGAQKLKPLIANTFGMPFRRPEAQAVRSRIMTIAYKEKMKIPANVVDQLISGSQSDIRQVLNMLSTWRLSSSSMDFDEAKNLAKINEKYTILTPFDVTYKILGPYAFGPNVRETLGDKMELYFHDHSFVPLFIQENYLKTQPVKVRNLEGPPKMLKQLELMDQAASSISDADLVDALIHGPEQHWSLMPLHAVCSMVRPASFLFGPGGGYGGQNPMTFPQWLGQNSKQNKLNRQLGDVQVRMRLKVSGDKHEIRQSYIPALFPHIVKPLIDRGAAAVDDVIERMDEYYLSREDWDTVVELGVDTQKDDVVNKLIKPATKTSFTKKYNSTDHPIPFHKATDLGKVPKKLSGGPAPDLEDVFDLDDEVVDVSDDEKKKVKDEDEVAADKLFQASKPKTQSRKGKTTTVKGKKAQNFM</sequence>
<keyword evidence="14" id="KW-1185">Reference proteome</keyword>
<dbReference type="GO" id="GO:0005524">
    <property type="term" value="F:ATP binding"/>
    <property type="evidence" value="ECO:0007669"/>
    <property type="project" value="UniProtKB-UniRule"/>
</dbReference>
<dbReference type="OrthoDB" id="446168at2759"/>
<dbReference type="PANTHER" id="PTHR23389:SF6">
    <property type="entry name" value="REPLICATION FACTOR C SUBUNIT 1"/>
    <property type="match status" value="1"/>
</dbReference>
<evidence type="ECO:0000256" key="1">
    <source>
        <dbReference type="ARBA" id="ARBA00004123"/>
    </source>
</evidence>
<evidence type="ECO:0000256" key="7">
    <source>
        <dbReference type="ARBA" id="ARBA00022840"/>
    </source>
</evidence>
<dbReference type="GO" id="GO:0003677">
    <property type="term" value="F:DNA binding"/>
    <property type="evidence" value="ECO:0007669"/>
    <property type="project" value="UniProtKB-KW"/>
</dbReference>
<feature type="region of interest" description="Disordered" evidence="11">
    <location>
        <begin position="1"/>
        <end position="247"/>
    </location>
</feature>
<dbReference type="InterPro" id="IPR013725">
    <property type="entry name" value="DNA_replication_fac_RFC1_C"/>
</dbReference>
<protein>
    <recommendedName>
        <fullName evidence="3 10">Replication factor C subunit 1</fullName>
    </recommendedName>
</protein>
<feature type="compositionally biased region" description="Low complexity" evidence="11">
    <location>
        <begin position="224"/>
        <end position="240"/>
    </location>
</feature>
<keyword evidence="7 10" id="KW-0067">ATP-binding</keyword>
<feature type="compositionally biased region" description="Basic residues" evidence="11">
    <location>
        <begin position="941"/>
        <end position="960"/>
    </location>
</feature>
<dbReference type="Gene3D" id="3.40.50.10190">
    <property type="entry name" value="BRCT domain"/>
    <property type="match status" value="1"/>
</dbReference>
<dbReference type="InterPro" id="IPR012178">
    <property type="entry name" value="RFC1"/>
</dbReference>
<feature type="region of interest" description="Disordered" evidence="11">
    <location>
        <begin position="326"/>
        <end position="380"/>
    </location>
</feature>
<dbReference type="Pfam" id="PF25361">
    <property type="entry name" value="AAA_lid_RFC1"/>
    <property type="match status" value="1"/>
</dbReference>
<feature type="compositionally biased region" description="Acidic residues" evidence="11">
    <location>
        <begin position="143"/>
        <end position="164"/>
    </location>
</feature>
<gene>
    <name evidence="13" type="ORF">HD556DRAFT_1342613</name>
</gene>
<dbReference type="InterPro" id="IPR001357">
    <property type="entry name" value="BRCT_dom"/>
</dbReference>
<evidence type="ECO:0000256" key="6">
    <source>
        <dbReference type="ARBA" id="ARBA00022741"/>
    </source>
</evidence>
<dbReference type="GeneID" id="64595914"/>
<evidence type="ECO:0000259" key="12">
    <source>
        <dbReference type="PROSITE" id="PS50172"/>
    </source>
</evidence>
<dbReference type="Gene3D" id="1.20.272.10">
    <property type="match status" value="1"/>
</dbReference>
<dbReference type="CDD" id="cd18140">
    <property type="entry name" value="HLD_clamp_RFC"/>
    <property type="match status" value="1"/>
</dbReference>
<feature type="compositionally biased region" description="Basic and acidic residues" evidence="11">
    <location>
        <begin position="337"/>
        <end position="371"/>
    </location>
</feature>
<dbReference type="FunFam" id="1.20.272.10:FF:000005">
    <property type="entry name" value="Replication factor C subunit 1"/>
    <property type="match status" value="1"/>
</dbReference>